<keyword evidence="1" id="KW-0663">Pyridoxal phosphate</keyword>
<evidence type="ECO:0000256" key="2">
    <source>
        <dbReference type="SAM" id="SignalP"/>
    </source>
</evidence>
<dbReference type="Proteomes" id="UP000006683">
    <property type="component" value="Chromosome"/>
</dbReference>
<feature type="signal peptide" evidence="2">
    <location>
        <begin position="1"/>
        <end position="33"/>
    </location>
</feature>
<evidence type="ECO:0000313" key="5">
    <source>
        <dbReference type="Proteomes" id="UP000006683"/>
    </source>
</evidence>
<dbReference type="AlphaFoldDB" id="E1SVX9"/>
<dbReference type="GO" id="GO:0008483">
    <property type="term" value="F:transaminase activity"/>
    <property type="evidence" value="ECO:0007669"/>
    <property type="project" value="UniProtKB-KW"/>
</dbReference>
<accession>E1SVX9</accession>
<dbReference type="InterPro" id="IPR006311">
    <property type="entry name" value="TAT_signal"/>
</dbReference>
<dbReference type="GeneID" id="67183446"/>
<evidence type="ECO:0000313" key="4">
    <source>
        <dbReference type="EMBL" id="ADN77430.1"/>
    </source>
</evidence>
<dbReference type="EMBL" id="CP002209">
    <property type="protein sequence ID" value="ADN77430.1"/>
    <property type="molecule type" value="Genomic_DNA"/>
</dbReference>
<sequence>MSPNHEPQQARRRFLKTTTGLAVAMALPTQALAADDLLHLERHGHQNDDRFWHKVKKEFVLARRTTYMNIGTTGSMPRRVLEGFDTNNEIVARDPWAMEGKFGGFAHVGDMIKAIAPGFGADEHEIVLSRNTTDGICTIIGGLQFEPGDVILTTHHEHVGLTSPLTVASQRFGVEVVELEIPVDTGANSVTEEDFIRVFADAVAVYGSRVRLLAFSHITYKTGTVLPAKRICKEVAVPNRIPTLVDGAHGIGMMDLNFHDMDCDFYAGPGHKWQCGPGATGILYVRDEAKRLKEFWGVEEPLYLINSSLAPAQMGICQRMQYIGNDHFPAKQALTDSCLMWDTIGRDRIEQRVRELGSRCKRKLAKAFPHAKIYSPDVEGLNCGLTSVNPFDDQTDGELLLAMRDRLREEYGYIIRTTDFRLYKDDVIPTQALRISTHLFHDESDVDGLVAAMRKVYRELA</sequence>
<dbReference type="KEGG" id="fbl:Fbal_3231"/>
<protein>
    <submittedName>
        <fullName evidence="4">Aminotransferase class V</fullName>
    </submittedName>
</protein>
<feature type="chain" id="PRO_5003151559" evidence="2">
    <location>
        <begin position="34"/>
        <end position="461"/>
    </location>
</feature>
<dbReference type="Gene3D" id="3.40.640.10">
    <property type="entry name" value="Type I PLP-dependent aspartate aminotransferase-like (Major domain)"/>
    <property type="match status" value="1"/>
</dbReference>
<evidence type="ECO:0000259" key="3">
    <source>
        <dbReference type="Pfam" id="PF00266"/>
    </source>
</evidence>
<evidence type="ECO:0000256" key="1">
    <source>
        <dbReference type="ARBA" id="ARBA00022898"/>
    </source>
</evidence>
<dbReference type="PANTHER" id="PTHR43092:SF6">
    <property type="entry name" value="BLR1280 PROTEIN"/>
    <property type="match status" value="1"/>
</dbReference>
<dbReference type="InterPro" id="IPR000192">
    <property type="entry name" value="Aminotrans_V_dom"/>
</dbReference>
<keyword evidence="2" id="KW-0732">Signal</keyword>
<reference evidence="4 5" key="1">
    <citation type="journal article" date="2010" name="Stand. Genomic Sci.">
        <title>Complete genome sequence of Ferrimonas balearica type strain (PAT).</title>
        <authorList>
            <person name="Nolan M."/>
            <person name="Sikorski J."/>
            <person name="Davenport K."/>
            <person name="Lucas S."/>
            <person name="Glavina Del Rio T."/>
            <person name="Tice H."/>
            <person name="Cheng J."/>
            <person name="Goodwin L."/>
            <person name="Pitluck S."/>
            <person name="Liolios K."/>
            <person name="Ivanova N."/>
            <person name="Mavromatis K."/>
            <person name="Ovchinnikova G."/>
            <person name="Pati A."/>
            <person name="Chen A."/>
            <person name="Palaniappan K."/>
            <person name="Land M."/>
            <person name="Hauser L."/>
            <person name="Chang Y."/>
            <person name="Jeffries C."/>
            <person name="Tapia R."/>
            <person name="Brettin T."/>
            <person name="Detter J."/>
            <person name="Han C."/>
            <person name="Yasawong M."/>
            <person name="Rohde M."/>
            <person name="Tindall B."/>
            <person name="Goker M."/>
            <person name="Woyke T."/>
            <person name="Bristow J."/>
            <person name="Eisen J."/>
            <person name="Markowitz V."/>
            <person name="Hugenholtz P."/>
            <person name="Kyrpides N."/>
            <person name="Klenk H."/>
            <person name="Lapidus A."/>
        </authorList>
    </citation>
    <scope>NUCLEOTIDE SEQUENCE [LARGE SCALE GENOMIC DNA]</scope>
    <source>
        <strain evidence="5">DSM 9799 / CCM 4581 / KCTC 23876 / PAT</strain>
    </source>
</reference>
<dbReference type="OrthoDB" id="9764293at2"/>
<dbReference type="HOGENOM" id="CLU_003433_2_1_6"/>
<gene>
    <name evidence="4" type="ordered locus">Fbal_3231</name>
</gene>
<dbReference type="PANTHER" id="PTHR43092">
    <property type="entry name" value="L-CYSTEINE DESULFHYDRASE"/>
    <property type="match status" value="1"/>
</dbReference>
<dbReference type="InterPro" id="IPR015421">
    <property type="entry name" value="PyrdxlP-dep_Trfase_major"/>
</dbReference>
<dbReference type="eggNOG" id="COG0520">
    <property type="taxonomic scope" value="Bacteria"/>
</dbReference>
<organism evidence="4 5">
    <name type="scientific">Ferrimonas balearica (strain DSM 9799 / CCM 4581 / KCTC 23876 / PAT)</name>
    <dbReference type="NCBI Taxonomy" id="550540"/>
    <lineage>
        <taxon>Bacteria</taxon>
        <taxon>Pseudomonadati</taxon>
        <taxon>Pseudomonadota</taxon>
        <taxon>Gammaproteobacteria</taxon>
        <taxon>Alteromonadales</taxon>
        <taxon>Ferrimonadaceae</taxon>
        <taxon>Ferrimonas</taxon>
    </lineage>
</organism>
<dbReference type="Pfam" id="PF00266">
    <property type="entry name" value="Aminotran_5"/>
    <property type="match status" value="1"/>
</dbReference>
<dbReference type="STRING" id="550540.Fbal_3231"/>
<name>E1SVX9_FERBD</name>
<keyword evidence="5" id="KW-1185">Reference proteome</keyword>
<keyword evidence="4" id="KW-0032">Aminotransferase</keyword>
<keyword evidence="4" id="KW-0808">Transferase</keyword>
<dbReference type="RefSeq" id="WP_013346736.1">
    <property type="nucleotide sequence ID" value="NC_014541.1"/>
</dbReference>
<dbReference type="PROSITE" id="PS51318">
    <property type="entry name" value="TAT"/>
    <property type="match status" value="1"/>
</dbReference>
<dbReference type="SUPFAM" id="SSF53383">
    <property type="entry name" value="PLP-dependent transferases"/>
    <property type="match status" value="1"/>
</dbReference>
<dbReference type="InterPro" id="IPR015424">
    <property type="entry name" value="PyrdxlP-dep_Trfase"/>
</dbReference>
<dbReference type="Gene3D" id="3.90.1150.10">
    <property type="entry name" value="Aspartate Aminotransferase, domain 1"/>
    <property type="match status" value="1"/>
</dbReference>
<dbReference type="InterPro" id="IPR015422">
    <property type="entry name" value="PyrdxlP-dep_Trfase_small"/>
</dbReference>
<proteinExistence type="predicted"/>
<feature type="domain" description="Aminotransferase class V" evidence="3">
    <location>
        <begin position="115"/>
        <end position="389"/>
    </location>
</feature>